<accession>A0A5C4J1F5</accession>
<dbReference type="InterPro" id="IPR045034">
    <property type="entry name" value="O-acyltransferase_WSD1-like"/>
</dbReference>
<dbReference type="PANTHER" id="PTHR31650">
    <property type="entry name" value="O-ACYLTRANSFERASE (WSD1-LIKE) FAMILY PROTEIN"/>
    <property type="match status" value="1"/>
</dbReference>
<dbReference type="EMBL" id="VCKW01000284">
    <property type="protein sequence ID" value="TMQ90520.1"/>
    <property type="molecule type" value="Genomic_DNA"/>
</dbReference>
<dbReference type="Pfam" id="PF06974">
    <property type="entry name" value="WS_DGAT_C"/>
    <property type="match status" value="1"/>
</dbReference>
<evidence type="ECO:0000313" key="2">
    <source>
        <dbReference type="EMBL" id="TMQ90520.1"/>
    </source>
</evidence>
<dbReference type="GO" id="GO:0005886">
    <property type="term" value="C:plasma membrane"/>
    <property type="evidence" value="ECO:0007669"/>
    <property type="project" value="TreeGrafter"/>
</dbReference>
<dbReference type="PANTHER" id="PTHR31650:SF1">
    <property type="entry name" value="WAX ESTER SYNTHASE_DIACYLGLYCEROL ACYLTRANSFERASE 4-RELATED"/>
    <property type="match status" value="1"/>
</dbReference>
<dbReference type="AlphaFoldDB" id="A0A5C4J1F5"/>
<dbReference type="OrthoDB" id="9810950at2"/>
<dbReference type="GO" id="GO:0051701">
    <property type="term" value="P:biological process involved in interaction with host"/>
    <property type="evidence" value="ECO:0007669"/>
    <property type="project" value="TreeGrafter"/>
</dbReference>
<sequence>MMNSAHPPVGFISHRSCLPGLTDAPPLGADMAEVARIRCALGGSVNDVVLAAAASGFRDLLAARGMLTQDSVVRALVPVSVRPTSERGVLSNRVSAVLVDLPCGEADPLRRFRLIREQMDAWKTGGQAIGPDAFVNLLGAAPGVLAVAAHTALRLRQPLVHTIVTNVPGPPLPLYVMGRRMLELAPYIPIAVGLRISIGVVSYDGGLSFGVTADRDAVPDLGTLCAGICDGIDELLKGTPHVPSSPA</sequence>
<name>A0A5C4J1F5_9ACTN</name>
<dbReference type="InterPro" id="IPR009721">
    <property type="entry name" value="O-acyltransferase_WSD1_C"/>
</dbReference>
<dbReference type="Proteomes" id="UP000309174">
    <property type="component" value="Unassembled WGS sequence"/>
</dbReference>
<feature type="domain" description="O-acyltransferase WSD1 C-terminal" evidence="1">
    <location>
        <begin position="91"/>
        <end position="235"/>
    </location>
</feature>
<dbReference type="GO" id="GO:0008374">
    <property type="term" value="F:O-acyltransferase activity"/>
    <property type="evidence" value="ECO:0007669"/>
    <property type="project" value="InterPro"/>
</dbReference>
<dbReference type="GO" id="GO:0001666">
    <property type="term" value="P:response to hypoxia"/>
    <property type="evidence" value="ECO:0007669"/>
    <property type="project" value="TreeGrafter"/>
</dbReference>
<evidence type="ECO:0000259" key="1">
    <source>
        <dbReference type="Pfam" id="PF06974"/>
    </source>
</evidence>
<dbReference type="GO" id="GO:0019432">
    <property type="term" value="P:triglyceride biosynthetic process"/>
    <property type="evidence" value="ECO:0007669"/>
    <property type="project" value="TreeGrafter"/>
</dbReference>
<organism evidence="2 3">
    <name type="scientific">Actinomadura soli</name>
    <dbReference type="NCBI Taxonomy" id="2508997"/>
    <lineage>
        <taxon>Bacteria</taxon>
        <taxon>Bacillati</taxon>
        <taxon>Actinomycetota</taxon>
        <taxon>Actinomycetes</taxon>
        <taxon>Streptosporangiales</taxon>
        <taxon>Thermomonosporaceae</taxon>
        <taxon>Actinomadura</taxon>
    </lineage>
</organism>
<comment type="caution">
    <text evidence="2">The sequence shown here is derived from an EMBL/GenBank/DDBJ whole genome shotgun (WGS) entry which is preliminary data.</text>
</comment>
<reference evidence="2 3" key="1">
    <citation type="submission" date="2019-05" db="EMBL/GenBank/DDBJ databases">
        <title>Draft genome sequence of Actinomadura sp. 14C53.</title>
        <authorList>
            <person name="Saricaoglu S."/>
            <person name="Isik K."/>
        </authorList>
    </citation>
    <scope>NUCLEOTIDE SEQUENCE [LARGE SCALE GENOMIC DNA]</scope>
    <source>
        <strain evidence="2 3">14C53</strain>
    </source>
</reference>
<evidence type="ECO:0000313" key="3">
    <source>
        <dbReference type="Proteomes" id="UP000309174"/>
    </source>
</evidence>
<dbReference type="GO" id="GO:0071731">
    <property type="term" value="P:response to nitric oxide"/>
    <property type="evidence" value="ECO:0007669"/>
    <property type="project" value="TreeGrafter"/>
</dbReference>
<gene>
    <name evidence="2" type="ORF">ETD83_35125</name>
</gene>
<protein>
    <submittedName>
        <fullName evidence="2">DUF1298 domain-containing protein</fullName>
    </submittedName>
</protein>
<keyword evidence="3" id="KW-1185">Reference proteome</keyword>
<proteinExistence type="predicted"/>